<feature type="binding site" evidence="5">
    <location>
        <position position="91"/>
    </location>
    <ligand>
        <name>Mg(2+)</name>
        <dbReference type="ChEBI" id="CHEBI:18420"/>
        <label>1</label>
        <note>catalytic</note>
    </ligand>
</feature>
<dbReference type="Gene3D" id="3.40.190.80">
    <property type="match status" value="1"/>
</dbReference>
<dbReference type="PANTHER" id="PTHR20854">
    <property type="entry name" value="INOSITOL MONOPHOSPHATASE"/>
    <property type="match status" value="1"/>
</dbReference>
<dbReference type="EMBL" id="QFPW01000001">
    <property type="protein sequence ID" value="PZQ52506.1"/>
    <property type="molecule type" value="Genomic_DNA"/>
</dbReference>
<sequence>MDEALTERYAQAREIGARAGALARVYWQSRADLVVESKASLQDIVSEADRSVERQIRDEVARDFPGDGFIGEEYGFTPGTSGFTWVIDPIDGTSPYLHGMPSWCTAICVLRDGAPVIGVIAVPTHGEDFAAVAGGGALLNGAPLVIPDDVTLRNATTGVGASQYSEPARTAEIVRGLTAAGGVLFNNGSGALMLAYVAAGRLAGIVSEYMNAWDCLAGLLIVREAGGRTAKFRADGDFSKPDRVIAAAPGAWDDVAALMGLG</sequence>
<dbReference type="InterPro" id="IPR000760">
    <property type="entry name" value="Inositol_monophosphatase-like"/>
</dbReference>
<dbReference type="PANTHER" id="PTHR20854:SF4">
    <property type="entry name" value="INOSITOL-1-MONOPHOSPHATASE-RELATED"/>
    <property type="match status" value="1"/>
</dbReference>
<keyword evidence="2 5" id="KW-0479">Metal-binding</keyword>
<evidence type="ECO:0000256" key="1">
    <source>
        <dbReference type="ARBA" id="ARBA00009759"/>
    </source>
</evidence>
<reference evidence="6 7" key="1">
    <citation type="submission" date="2017-08" db="EMBL/GenBank/DDBJ databases">
        <title>Infants hospitalized years apart are colonized by the same room-sourced microbial strains.</title>
        <authorList>
            <person name="Brooks B."/>
            <person name="Olm M.R."/>
            <person name="Firek B.A."/>
            <person name="Baker R."/>
            <person name="Thomas B.C."/>
            <person name="Morowitz M.J."/>
            <person name="Banfield J.F."/>
        </authorList>
    </citation>
    <scope>NUCLEOTIDE SEQUENCE [LARGE SCALE GENOMIC DNA]</scope>
    <source>
        <strain evidence="6">S2_005_002_R2_34</strain>
    </source>
</reference>
<evidence type="ECO:0000256" key="5">
    <source>
        <dbReference type="PIRSR" id="PIRSR600760-2"/>
    </source>
</evidence>
<name>A0A2W5NG76_RHOSU</name>
<dbReference type="AlphaFoldDB" id="A0A2W5NG76"/>
<dbReference type="Pfam" id="PF00459">
    <property type="entry name" value="Inositol_P"/>
    <property type="match status" value="1"/>
</dbReference>
<evidence type="ECO:0000256" key="3">
    <source>
        <dbReference type="ARBA" id="ARBA00022801"/>
    </source>
</evidence>
<evidence type="ECO:0000313" key="6">
    <source>
        <dbReference type="EMBL" id="PZQ52506.1"/>
    </source>
</evidence>
<comment type="cofactor">
    <cofactor evidence="5">
        <name>Mg(2+)</name>
        <dbReference type="ChEBI" id="CHEBI:18420"/>
    </cofactor>
</comment>
<gene>
    <name evidence="6" type="ORF">DI556_02315</name>
</gene>
<proteinExistence type="inferred from homology"/>
<keyword evidence="3" id="KW-0378">Hydrolase</keyword>
<evidence type="ECO:0000313" key="7">
    <source>
        <dbReference type="Proteomes" id="UP000249185"/>
    </source>
</evidence>
<dbReference type="GO" id="GO:0006020">
    <property type="term" value="P:inositol metabolic process"/>
    <property type="evidence" value="ECO:0007669"/>
    <property type="project" value="TreeGrafter"/>
</dbReference>
<keyword evidence="4 5" id="KW-0460">Magnesium</keyword>
<feature type="binding site" evidence="5">
    <location>
        <position position="72"/>
    </location>
    <ligand>
        <name>Mg(2+)</name>
        <dbReference type="ChEBI" id="CHEBI:18420"/>
        <label>1</label>
        <note>catalytic</note>
    </ligand>
</feature>
<accession>A0A2W5NG76</accession>
<evidence type="ECO:0000256" key="4">
    <source>
        <dbReference type="ARBA" id="ARBA00022842"/>
    </source>
</evidence>
<dbReference type="PRINTS" id="PR00377">
    <property type="entry name" value="IMPHPHTASES"/>
</dbReference>
<feature type="binding site" evidence="5">
    <location>
        <position position="214"/>
    </location>
    <ligand>
        <name>Mg(2+)</name>
        <dbReference type="ChEBI" id="CHEBI:18420"/>
        <label>1</label>
        <note>catalytic</note>
    </ligand>
</feature>
<protein>
    <submittedName>
        <fullName evidence="6">Inositol monophosphatase</fullName>
    </submittedName>
</protein>
<organism evidence="6 7">
    <name type="scientific">Rhodovulum sulfidophilum</name>
    <name type="common">Rhodobacter sulfidophilus</name>
    <dbReference type="NCBI Taxonomy" id="35806"/>
    <lineage>
        <taxon>Bacteria</taxon>
        <taxon>Pseudomonadati</taxon>
        <taxon>Pseudomonadota</taxon>
        <taxon>Alphaproteobacteria</taxon>
        <taxon>Rhodobacterales</taxon>
        <taxon>Paracoccaceae</taxon>
        <taxon>Rhodovulum</taxon>
    </lineage>
</organism>
<dbReference type="GO" id="GO:0046872">
    <property type="term" value="F:metal ion binding"/>
    <property type="evidence" value="ECO:0007669"/>
    <property type="project" value="UniProtKB-KW"/>
</dbReference>
<comment type="caution">
    <text evidence="6">The sequence shown here is derived from an EMBL/GenBank/DDBJ whole genome shotgun (WGS) entry which is preliminary data.</text>
</comment>
<dbReference type="InterPro" id="IPR020583">
    <property type="entry name" value="Inositol_monoP_metal-BS"/>
</dbReference>
<dbReference type="Proteomes" id="UP000249185">
    <property type="component" value="Unassembled WGS sequence"/>
</dbReference>
<dbReference type="SUPFAM" id="SSF56655">
    <property type="entry name" value="Carbohydrate phosphatase"/>
    <property type="match status" value="1"/>
</dbReference>
<comment type="similarity">
    <text evidence="1">Belongs to the inositol monophosphatase superfamily.</text>
</comment>
<feature type="binding site" evidence="5">
    <location>
        <position position="88"/>
    </location>
    <ligand>
        <name>Mg(2+)</name>
        <dbReference type="ChEBI" id="CHEBI:18420"/>
        <label>1</label>
        <note>catalytic</note>
    </ligand>
</feature>
<evidence type="ECO:0000256" key="2">
    <source>
        <dbReference type="ARBA" id="ARBA00022723"/>
    </source>
</evidence>
<dbReference type="GO" id="GO:0008934">
    <property type="term" value="F:inositol monophosphate 1-phosphatase activity"/>
    <property type="evidence" value="ECO:0007669"/>
    <property type="project" value="TreeGrafter"/>
</dbReference>
<dbReference type="Gene3D" id="3.30.540.10">
    <property type="entry name" value="Fructose-1,6-Bisphosphatase, subunit A, domain 1"/>
    <property type="match status" value="1"/>
</dbReference>
<dbReference type="PROSITE" id="PS00629">
    <property type="entry name" value="IMP_1"/>
    <property type="match status" value="1"/>
</dbReference>
<dbReference type="GO" id="GO:0007165">
    <property type="term" value="P:signal transduction"/>
    <property type="evidence" value="ECO:0007669"/>
    <property type="project" value="TreeGrafter"/>
</dbReference>
<feature type="binding site" evidence="5">
    <location>
        <position position="90"/>
    </location>
    <ligand>
        <name>Mg(2+)</name>
        <dbReference type="ChEBI" id="CHEBI:18420"/>
        <label>2</label>
    </ligand>
</feature>